<evidence type="ECO:0000313" key="2">
    <source>
        <dbReference type="EMBL" id="HJF33151.1"/>
    </source>
</evidence>
<dbReference type="Proteomes" id="UP000698173">
    <property type="component" value="Unassembled WGS sequence"/>
</dbReference>
<dbReference type="SUPFAM" id="SSF89447">
    <property type="entry name" value="AbrB/MazE/MraZ-like"/>
    <property type="match status" value="1"/>
</dbReference>
<gene>
    <name evidence="2" type="ORF">K8V56_15430</name>
</gene>
<sequence length="92" mass="10719">MVMNEDQGSPRFQTRKITQIGNSYGMTLSREMLDYLKITKGDDVQVEMKAGELILRRIQHTVYPDGISEDFFDVLNETIEKYDTALKELKDR</sequence>
<accession>A0A921G3W0</accession>
<dbReference type="SMART" id="SM00966">
    <property type="entry name" value="SpoVT_AbrB"/>
    <property type="match status" value="1"/>
</dbReference>
<dbReference type="GO" id="GO:0003677">
    <property type="term" value="F:DNA binding"/>
    <property type="evidence" value="ECO:0007669"/>
    <property type="project" value="InterPro"/>
</dbReference>
<evidence type="ECO:0000259" key="1">
    <source>
        <dbReference type="SMART" id="SM00966"/>
    </source>
</evidence>
<organism evidence="2 3">
    <name type="scientific">Sporosarcina psychrophila</name>
    <name type="common">Bacillus psychrophilus</name>
    <dbReference type="NCBI Taxonomy" id="1476"/>
    <lineage>
        <taxon>Bacteria</taxon>
        <taxon>Bacillati</taxon>
        <taxon>Bacillota</taxon>
        <taxon>Bacilli</taxon>
        <taxon>Bacillales</taxon>
        <taxon>Caryophanaceae</taxon>
        <taxon>Sporosarcina</taxon>
    </lineage>
</organism>
<reference evidence="2" key="2">
    <citation type="submission" date="2021-09" db="EMBL/GenBank/DDBJ databases">
        <authorList>
            <person name="Gilroy R."/>
        </authorList>
    </citation>
    <scope>NUCLEOTIDE SEQUENCE</scope>
    <source>
        <strain evidence="2">CHK171-7178</strain>
    </source>
</reference>
<dbReference type="Gene3D" id="2.10.260.10">
    <property type="match status" value="1"/>
</dbReference>
<dbReference type="AlphaFoldDB" id="A0A921G3W0"/>
<protein>
    <submittedName>
        <fullName evidence="2">AbrB family transcriptional regulator</fullName>
    </submittedName>
</protein>
<feature type="domain" description="SpoVT-AbrB" evidence="1">
    <location>
        <begin position="18"/>
        <end position="63"/>
    </location>
</feature>
<dbReference type="EMBL" id="DYWT01000244">
    <property type="protein sequence ID" value="HJF33151.1"/>
    <property type="molecule type" value="Genomic_DNA"/>
</dbReference>
<dbReference type="InterPro" id="IPR037914">
    <property type="entry name" value="SpoVT-AbrB_sf"/>
</dbReference>
<evidence type="ECO:0000313" key="3">
    <source>
        <dbReference type="Proteomes" id="UP000698173"/>
    </source>
</evidence>
<dbReference type="NCBIfam" id="TIGR02609">
    <property type="entry name" value="doc_partner"/>
    <property type="match status" value="1"/>
</dbReference>
<dbReference type="InterPro" id="IPR007159">
    <property type="entry name" value="SpoVT-AbrB_dom"/>
</dbReference>
<reference evidence="2" key="1">
    <citation type="journal article" date="2021" name="PeerJ">
        <title>Extensive microbial diversity within the chicken gut microbiome revealed by metagenomics and culture.</title>
        <authorList>
            <person name="Gilroy R."/>
            <person name="Ravi A."/>
            <person name="Getino M."/>
            <person name="Pursley I."/>
            <person name="Horton D.L."/>
            <person name="Alikhan N.F."/>
            <person name="Baker D."/>
            <person name="Gharbi K."/>
            <person name="Hall N."/>
            <person name="Watson M."/>
            <person name="Adriaenssens E.M."/>
            <person name="Foster-Nyarko E."/>
            <person name="Jarju S."/>
            <person name="Secka A."/>
            <person name="Antonio M."/>
            <person name="Oren A."/>
            <person name="Chaudhuri R.R."/>
            <person name="La Ragione R."/>
            <person name="Hildebrand F."/>
            <person name="Pallen M.J."/>
        </authorList>
    </citation>
    <scope>NUCLEOTIDE SEQUENCE</scope>
    <source>
        <strain evidence="2">CHK171-7178</strain>
    </source>
</reference>
<comment type="caution">
    <text evidence="2">The sequence shown here is derived from an EMBL/GenBank/DDBJ whole genome shotgun (WGS) entry which is preliminary data.</text>
</comment>
<proteinExistence type="predicted"/>
<dbReference type="InterPro" id="IPR013432">
    <property type="entry name" value="Doc_partner"/>
</dbReference>
<name>A0A921G3W0_SPOPS</name>